<organism evidence="2 3">
    <name type="scientific">Dipteronia dyeriana</name>
    <dbReference type="NCBI Taxonomy" id="168575"/>
    <lineage>
        <taxon>Eukaryota</taxon>
        <taxon>Viridiplantae</taxon>
        <taxon>Streptophyta</taxon>
        <taxon>Embryophyta</taxon>
        <taxon>Tracheophyta</taxon>
        <taxon>Spermatophyta</taxon>
        <taxon>Magnoliopsida</taxon>
        <taxon>eudicotyledons</taxon>
        <taxon>Gunneridae</taxon>
        <taxon>Pentapetalae</taxon>
        <taxon>rosids</taxon>
        <taxon>malvids</taxon>
        <taxon>Sapindales</taxon>
        <taxon>Sapindaceae</taxon>
        <taxon>Hippocastanoideae</taxon>
        <taxon>Acereae</taxon>
        <taxon>Dipteronia</taxon>
    </lineage>
</organism>
<dbReference type="PROSITE" id="PS50228">
    <property type="entry name" value="SUEL_LECTIN"/>
    <property type="match status" value="1"/>
</dbReference>
<gene>
    <name evidence="2" type="ORF">Ddye_019367</name>
</gene>
<evidence type="ECO:0000259" key="1">
    <source>
        <dbReference type="PROSITE" id="PS50228"/>
    </source>
</evidence>
<comment type="caution">
    <text evidence="2">The sequence shown here is derived from an EMBL/GenBank/DDBJ whole genome shotgun (WGS) entry which is preliminary data.</text>
</comment>
<dbReference type="EMBL" id="JANJYI010000006">
    <property type="protein sequence ID" value="KAK2644172.1"/>
    <property type="molecule type" value="Genomic_DNA"/>
</dbReference>
<name>A0AAD9TY71_9ROSI</name>
<dbReference type="AlphaFoldDB" id="A0AAD9TY71"/>
<dbReference type="Proteomes" id="UP001280121">
    <property type="component" value="Unassembled WGS sequence"/>
</dbReference>
<evidence type="ECO:0000313" key="3">
    <source>
        <dbReference type="Proteomes" id="UP001280121"/>
    </source>
</evidence>
<dbReference type="InterPro" id="IPR043159">
    <property type="entry name" value="Lectin_gal-bd_sf"/>
</dbReference>
<dbReference type="GO" id="GO:0030246">
    <property type="term" value="F:carbohydrate binding"/>
    <property type="evidence" value="ECO:0007669"/>
    <property type="project" value="InterPro"/>
</dbReference>
<proteinExistence type="predicted"/>
<sequence length="172" mass="18947">MDFVLIFKFNHVGSINVSGEEKQVHLNIEGLGNAALVFLNKKLVEFGNGNHDYGTRYHISRTWIHPGENLLVLHEELGEADPPPVDSWKPNVEFKSRIRQVRLACERGLHISSINFVSLGTPEGSCGTYSPGTCHVNASSIVEKACIGQEECSIPVSSAYLGMPWSVEKPCN</sequence>
<feature type="domain" description="SUEL-type lectin" evidence="1">
    <location>
        <begin position="100"/>
        <end position="172"/>
    </location>
</feature>
<evidence type="ECO:0000313" key="2">
    <source>
        <dbReference type="EMBL" id="KAK2644172.1"/>
    </source>
</evidence>
<dbReference type="Pfam" id="PF02140">
    <property type="entry name" value="SUEL_Lectin"/>
    <property type="match status" value="1"/>
</dbReference>
<protein>
    <recommendedName>
        <fullName evidence="1">SUEL-type lectin domain-containing protein</fullName>
    </recommendedName>
</protein>
<dbReference type="Gene3D" id="2.60.120.740">
    <property type="match status" value="1"/>
</dbReference>
<dbReference type="InterPro" id="IPR000922">
    <property type="entry name" value="Lectin_gal-bd_dom"/>
</dbReference>
<dbReference type="CDD" id="cd22842">
    <property type="entry name" value="Gal_Rha_Lectin_BGal"/>
    <property type="match status" value="1"/>
</dbReference>
<reference evidence="2" key="1">
    <citation type="journal article" date="2023" name="Plant J.">
        <title>Genome sequences and population genomics provide insights into the demographic history, inbreeding, and mutation load of two 'living fossil' tree species of Dipteronia.</title>
        <authorList>
            <person name="Feng Y."/>
            <person name="Comes H.P."/>
            <person name="Chen J."/>
            <person name="Zhu S."/>
            <person name="Lu R."/>
            <person name="Zhang X."/>
            <person name="Li P."/>
            <person name="Qiu J."/>
            <person name="Olsen K.M."/>
            <person name="Qiu Y."/>
        </authorList>
    </citation>
    <scope>NUCLEOTIDE SEQUENCE</scope>
    <source>
        <strain evidence="2">KIB01</strain>
    </source>
</reference>
<accession>A0AAD9TY71</accession>
<keyword evidence="3" id="KW-1185">Reference proteome</keyword>